<evidence type="ECO:0000313" key="3">
    <source>
        <dbReference type="Proteomes" id="UP001153620"/>
    </source>
</evidence>
<protein>
    <submittedName>
        <fullName evidence="2">Uncharacterized protein</fullName>
    </submittedName>
</protein>
<evidence type="ECO:0000313" key="2">
    <source>
        <dbReference type="EMBL" id="CAG9799003.1"/>
    </source>
</evidence>
<dbReference type="EMBL" id="OU895877">
    <property type="protein sequence ID" value="CAG9799003.1"/>
    <property type="molecule type" value="Genomic_DNA"/>
</dbReference>
<accession>A0A9N9RM41</accession>
<dbReference type="AlphaFoldDB" id="A0A9N9RM41"/>
<organism evidence="2 3">
    <name type="scientific">Chironomus riparius</name>
    <dbReference type="NCBI Taxonomy" id="315576"/>
    <lineage>
        <taxon>Eukaryota</taxon>
        <taxon>Metazoa</taxon>
        <taxon>Ecdysozoa</taxon>
        <taxon>Arthropoda</taxon>
        <taxon>Hexapoda</taxon>
        <taxon>Insecta</taxon>
        <taxon>Pterygota</taxon>
        <taxon>Neoptera</taxon>
        <taxon>Endopterygota</taxon>
        <taxon>Diptera</taxon>
        <taxon>Nematocera</taxon>
        <taxon>Chironomoidea</taxon>
        <taxon>Chironomidae</taxon>
        <taxon>Chironominae</taxon>
        <taxon>Chironomus</taxon>
    </lineage>
</organism>
<evidence type="ECO:0000256" key="1">
    <source>
        <dbReference type="SAM" id="SignalP"/>
    </source>
</evidence>
<reference evidence="2" key="1">
    <citation type="submission" date="2022-01" db="EMBL/GenBank/DDBJ databases">
        <authorList>
            <person name="King R."/>
        </authorList>
    </citation>
    <scope>NUCLEOTIDE SEQUENCE</scope>
</reference>
<feature type="chain" id="PRO_5040365868" evidence="1">
    <location>
        <begin position="17"/>
        <end position="87"/>
    </location>
</feature>
<keyword evidence="1" id="KW-0732">Signal</keyword>
<dbReference type="Proteomes" id="UP001153620">
    <property type="component" value="Chromosome 1"/>
</dbReference>
<reference evidence="2" key="2">
    <citation type="submission" date="2022-10" db="EMBL/GenBank/DDBJ databases">
        <authorList>
            <consortium name="ENA_rothamsted_submissions"/>
            <consortium name="culmorum"/>
            <person name="King R."/>
        </authorList>
    </citation>
    <scope>NUCLEOTIDE SEQUENCE</scope>
</reference>
<gene>
    <name evidence="2" type="ORF">CHIRRI_LOCUS1978</name>
</gene>
<sequence length="87" mass="9964">MKNLILCLIMIAIVHAYPIEEQPSENRDDLSRIFENIPEDMITDDSFYKINEIINEIKSKFPTNVIDVPTFCPPGTKLHGGICRPVF</sequence>
<proteinExistence type="predicted"/>
<feature type="signal peptide" evidence="1">
    <location>
        <begin position="1"/>
        <end position="16"/>
    </location>
</feature>
<name>A0A9N9RM41_9DIPT</name>
<keyword evidence="3" id="KW-1185">Reference proteome</keyword>